<comment type="caution">
    <text evidence="5">The sequence shown here is derived from an EMBL/GenBank/DDBJ whole genome shotgun (WGS) entry which is preliminary data.</text>
</comment>
<evidence type="ECO:0000256" key="3">
    <source>
        <dbReference type="SAM" id="MobiDB-lite"/>
    </source>
</evidence>
<dbReference type="InterPro" id="IPR002126">
    <property type="entry name" value="Cadherin-like_dom"/>
</dbReference>
<dbReference type="CDD" id="cd11304">
    <property type="entry name" value="Cadherin_repeat"/>
    <property type="match status" value="1"/>
</dbReference>
<keyword evidence="2" id="KW-0472">Membrane</keyword>
<dbReference type="PANTHER" id="PTHR24026:SF126">
    <property type="entry name" value="PROTOCADHERIN FAT 4"/>
    <property type="match status" value="1"/>
</dbReference>
<keyword evidence="1" id="KW-0812">Transmembrane</keyword>
<gene>
    <name evidence="5" type="ORF">H2136_08160</name>
</gene>
<sequence length="213" mass="22749">MITLTAEGAKAAANDFEALANVHRLVVTATEAAGLGEVKNHRHHGQAQRAEPDDNAPAFEGTTDGQYSFSYDENSAADSVLGTVSAKDADGEAVTSIKSGNDNGWFAIDAKTGVITLTAEGAKAAANDFEALANVHRLVVTATEAAGLGEVKTTDITVKLNEQNLMTTRRRLKAPPTVNTASATTRTVRQTAYWARSCQRRRRRSGDLQHQVR</sequence>
<feature type="domain" description="Cadherin" evidence="4">
    <location>
        <begin position="63"/>
        <end position="178"/>
    </location>
</feature>
<protein>
    <submittedName>
        <fullName evidence="5">Cadherin repeat domain-containing protein</fullName>
    </submittedName>
</protein>
<reference evidence="5" key="1">
    <citation type="submission" date="2020-07" db="EMBL/GenBank/DDBJ databases">
        <title>Carbapenem Resistant Aeromonas hydrophila Carrying blacphA7 Isolated from Two Solid Organ Transplant Patients.</title>
        <authorList>
            <person name="Hilt E."/>
            <person name="Fitzwater S.P."/>
            <person name="Ward K."/>
            <person name="De St Maurice A."/>
            <person name="Chandrasekaran S."/>
            <person name="Garner O.B."/>
            <person name="Yang S."/>
        </authorList>
    </citation>
    <scope>NUCLEOTIDE SEQUENCE</scope>
    <source>
        <strain evidence="5">B-1</strain>
    </source>
</reference>
<dbReference type="SUPFAM" id="SSF49313">
    <property type="entry name" value="Cadherin-like"/>
    <property type="match status" value="1"/>
</dbReference>
<dbReference type="EMBL" id="JACLAN010000003">
    <property type="protein sequence ID" value="MBC8673956.1"/>
    <property type="molecule type" value="Genomic_DNA"/>
</dbReference>
<dbReference type="GO" id="GO:0007156">
    <property type="term" value="P:homophilic cell adhesion via plasma membrane adhesion molecules"/>
    <property type="evidence" value="ECO:0007669"/>
    <property type="project" value="InterPro"/>
</dbReference>
<dbReference type="GO" id="GO:0005886">
    <property type="term" value="C:plasma membrane"/>
    <property type="evidence" value="ECO:0007669"/>
    <property type="project" value="UniProtKB-SubCell"/>
</dbReference>
<dbReference type="InterPro" id="IPR015919">
    <property type="entry name" value="Cadherin-like_sf"/>
</dbReference>
<dbReference type="PANTHER" id="PTHR24026">
    <property type="entry name" value="FAT ATYPICAL CADHERIN-RELATED"/>
    <property type="match status" value="1"/>
</dbReference>
<dbReference type="Gene3D" id="2.60.40.60">
    <property type="entry name" value="Cadherins"/>
    <property type="match status" value="1"/>
</dbReference>
<organism evidence="5">
    <name type="scientific">Aeromonas hydrophila</name>
    <dbReference type="NCBI Taxonomy" id="644"/>
    <lineage>
        <taxon>Bacteria</taxon>
        <taxon>Pseudomonadati</taxon>
        <taxon>Pseudomonadota</taxon>
        <taxon>Gammaproteobacteria</taxon>
        <taxon>Aeromonadales</taxon>
        <taxon>Aeromonadaceae</taxon>
        <taxon>Aeromonas</taxon>
    </lineage>
</organism>
<name>A0A926IZ04_AERHY</name>
<evidence type="ECO:0000313" key="5">
    <source>
        <dbReference type="EMBL" id="MBC8673956.1"/>
    </source>
</evidence>
<evidence type="ECO:0000256" key="1">
    <source>
        <dbReference type="ARBA" id="ARBA00022692"/>
    </source>
</evidence>
<dbReference type="AlphaFoldDB" id="A0A926IZ04"/>
<proteinExistence type="predicted"/>
<dbReference type="PROSITE" id="PS50268">
    <property type="entry name" value="CADHERIN_2"/>
    <property type="match status" value="1"/>
</dbReference>
<dbReference type="GO" id="GO:0005509">
    <property type="term" value="F:calcium ion binding"/>
    <property type="evidence" value="ECO:0007669"/>
    <property type="project" value="InterPro"/>
</dbReference>
<evidence type="ECO:0000259" key="4">
    <source>
        <dbReference type="PROSITE" id="PS50268"/>
    </source>
</evidence>
<accession>A0A926IZ04</accession>
<keyword evidence="2" id="KW-1133">Transmembrane helix</keyword>
<feature type="region of interest" description="Disordered" evidence="3">
    <location>
        <begin position="40"/>
        <end position="64"/>
    </location>
</feature>
<dbReference type="Pfam" id="PF00028">
    <property type="entry name" value="Cadherin"/>
    <property type="match status" value="1"/>
</dbReference>
<evidence type="ECO:0000256" key="2">
    <source>
        <dbReference type="ARBA" id="ARBA00022989"/>
    </source>
</evidence>